<dbReference type="EMBL" id="PDUD01000074">
    <property type="protein sequence ID" value="PHN00796.1"/>
    <property type="molecule type" value="Genomic_DNA"/>
</dbReference>
<dbReference type="AlphaFoldDB" id="A0A2D0MXD1"/>
<keyword evidence="2" id="KW-1185">Reference proteome</keyword>
<protein>
    <recommendedName>
        <fullName evidence="3">CRISPR-associated protein Csh1</fullName>
    </recommendedName>
</protein>
<gene>
    <name evidence="1" type="ORF">CRP01_40355</name>
</gene>
<sequence>MIRELVEFTEQLDVVFKQTGLRPKDGLHLVLTAVKDEEGTYRISEEIEWRTYSRKEDEMEKLLKNCAAWTKAGWMIGTNKCMDLPQKAIHSVSPYCLAFKRSALEGGAAHRKIKAAINAGKKKEQLYNRIATYFGHTQQYITDQETDHYQISVAFCLALNTSEKLHQLLSRTGAWEALSDDSYIIFYLDLPLEVYRSAHNLYLQNKLFNTSDFNEDDGHGNTWGTSDFFNSFDSKKPFLLHRTATFQIPGRIKAHEARQLYEFGDLLTRKILPNPVPVFILQEELLEQAITIFKREALLDASVRKSYAGIIEELYDKHPEDLGNYYLLYYVKGIIRDFDFVNRFRYYLRAPDGSPWRVQQLIKFGEALSIDHVFEFQRQILPVILNNSLVRLTQKGMVVKYFEDIEPKHCDDNNAVIYGLVRKYRQAIYDFIYKSRRSGLTAAAFRDIMSSGIRSDISRGKTPFHICQKLNIWFSLNGYFDPDHSNFNGINMSETIPQLMEKMRQVANAGAHFETPEAFAFGAGQVIYFLLRQSKTENKTHALLEPFTQKTNPDMLKQEIARVFDRYKQEISFGQGRFERLMREVLGYSGPADLRKLFPVLLAGYFSEPVIFEQRPNDQ</sequence>
<dbReference type="Proteomes" id="UP000223913">
    <property type="component" value="Unassembled WGS sequence"/>
</dbReference>
<dbReference type="RefSeq" id="WP_099155790.1">
    <property type="nucleotide sequence ID" value="NZ_PDUD01000074.1"/>
</dbReference>
<accession>A0A2D0MXD1</accession>
<evidence type="ECO:0000313" key="2">
    <source>
        <dbReference type="Proteomes" id="UP000223913"/>
    </source>
</evidence>
<reference evidence="1 2" key="1">
    <citation type="submission" date="2017-10" db="EMBL/GenBank/DDBJ databases">
        <title>The draft genome sequence of Lewinella nigricans NBRC 102662.</title>
        <authorList>
            <person name="Wang K."/>
        </authorList>
    </citation>
    <scope>NUCLEOTIDE SEQUENCE [LARGE SCALE GENOMIC DNA]</scope>
    <source>
        <strain evidence="1 2">NBRC 102662</strain>
    </source>
</reference>
<organism evidence="1 2">
    <name type="scientific">Flavilitoribacter nigricans (strain ATCC 23147 / DSM 23189 / NBRC 102662 / NCIMB 1420 / SS-2)</name>
    <name type="common">Lewinella nigricans</name>
    <dbReference type="NCBI Taxonomy" id="1122177"/>
    <lineage>
        <taxon>Bacteria</taxon>
        <taxon>Pseudomonadati</taxon>
        <taxon>Bacteroidota</taxon>
        <taxon>Saprospiria</taxon>
        <taxon>Saprospirales</taxon>
        <taxon>Lewinellaceae</taxon>
        <taxon>Flavilitoribacter</taxon>
    </lineage>
</organism>
<comment type="caution">
    <text evidence="1">The sequence shown here is derived from an EMBL/GenBank/DDBJ whole genome shotgun (WGS) entry which is preliminary data.</text>
</comment>
<evidence type="ECO:0008006" key="3">
    <source>
        <dbReference type="Google" id="ProtNLM"/>
    </source>
</evidence>
<proteinExistence type="predicted"/>
<dbReference type="OrthoDB" id="1397020at2"/>
<evidence type="ECO:0000313" key="1">
    <source>
        <dbReference type="EMBL" id="PHN00796.1"/>
    </source>
</evidence>
<name>A0A2D0MXD1_FLAN2</name>